<dbReference type="WBParaSite" id="Pan_g6046.t1">
    <property type="protein sequence ID" value="Pan_g6046.t1"/>
    <property type="gene ID" value="Pan_g6046"/>
</dbReference>
<feature type="DNA-binding region" description="HMG box" evidence="1">
    <location>
        <begin position="226"/>
        <end position="285"/>
    </location>
</feature>
<keyword evidence="1" id="KW-0539">Nucleus</keyword>
<evidence type="ECO:0000259" key="3">
    <source>
        <dbReference type="PROSITE" id="PS50118"/>
    </source>
</evidence>
<evidence type="ECO:0000256" key="2">
    <source>
        <dbReference type="SAM" id="MobiDB-lite"/>
    </source>
</evidence>
<evidence type="ECO:0000313" key="5">
    <source>
        <dbReference type="WBParaSite" id="Pan_g6046.t1"/>
    </source>
</evidence>
<organism evidence="4 5">
    <name type="scientific">Panagrellus redivivus</name>
    <name type="common">Microworm</name>
    <dbReference type="NCBI Taxonomy" id="6233"/>
    <lineage>
        <taxon>Eukaryota</taxon>
        <taxon>Metazoa</taxon>
        <taxon>Ecdysozoa</taxon>
        <taxon>Nematoda</taxon>
        <taxon>Chromadorea</taxon>
        <taxon>Rhabditida</taxon>
        <taxon>Tylenchina</taxon>
        <taxon>Panagrolaimomorpha</taxon>
        <taxon>Panagrolaimoidea</taxon>
        <taxon>Panagrolaimidae</taxon>
        <taxon>Panagrellus</taxon>
    </lineage>
</organism>
<reference evidence="5" key="2">
    <citation type="submission" date="2020-10" db="UniProtKB">
        <authorList>
            <consortium name="WormBaseParasite"/>
        </authorList>
    </citation>
    <scope>IDENTIFICATION</scope>
</reference>
<dbReference type="GO" id="GO:0003677">
    <property type="term" value="F:DNA binding"/>
    <property type="evidence" value="ECO:0007669"/>
    <property type="project" value="UniProtKB-UniRule"/>
</dbReference>
<dbReference type="Proteomes" id="UP000492821">
    <property type="component" value="Unassembled WGS sequence"/>
</dbReference>
<accession>A0A7E4W0X9</accession>
<keyword evidence="1" id="KW-0238">DNA-binding</keyword>
<feature type="compositionally biased region" description="Low complexity" evidence="2">
    <location>
        <begin position="162"/>
        <end position="178"/>
    </location>
</feature>
<feature type="compositionally biased region" description="Polar residues" evidence="2">
    <location>
        <begin position="216"/>
        <end position="226"/>
    </location>
</feature>
<sequence length="285" mass="30960">MVYRETSTESKATATNAETAATDEPTVTNETTEAAPEEVEISATWEVVNDDVNVQKEEETTLATDAEPTTAVHPEVVKQKDNSSKLLSDKPTVGGYTSKGTESLASWEVVKDEKSALEHESAKPADTEAVEVAIYKDESESAILAALDTASILKKQLGLLSSDSTSELEEPSLNANNAEESESAAWEVVDDETNVEDASSKPTDTDAVKPAVSENAPESSANSVQAKKTPTAFMFYKKAMRRLNADQNFGKKDNVSQRQALISDWKKLSDEDKAVYFEKELLARL</sequence>
<dbReference type="InterPro" id="IPR036910">
    <property type="entry name" value="HMG_box_dom_sf"/>
</dbReference>
<feature type="region of interest" description="Disordered" evidence="2">
    <location>
        <begin position="162"/>
        <end position="226"/>
    </location>
</feature>
<reference evidence="4" key="1">
    <citation type="journal article" date="2013" name="Genetics">
        <title>The draft genome and transcriptome of Panagrellus redivivus are shaped by the harsh demands of a free-living lifestyle.</title>
        <authorList>
            <person name="Srinivasan J."/>
            <person name="Dillman A.R."/>
            <person name="Macchietto M.G."/>
            <person name="Heikkinen L."/>
            <person name="Lakso M."/>
            <person name="Fracchia K.M."/>
            <person name="Antoshechkin I."/>
            <person name="Mortazavi A."/>
            <person name="Wong G."/>
            <person name="Sternberg P.W."/>
        </authorList>
    </citation>
    <scope>NUCLEOTIDE SEQUENCE [LARGE SCALE GENOMIC DNA]</scope>
    <source>
        <strain evidence="4">MT8872</strain>
    </source>
</reference>
<dbReference type="AlphaFoldDB" id="A0A7E4W0X9"/>
<protein>
    <submittedName>
        <fullName evidence="5">HMG box domain-containing protein</fullName>
    </submittedName>
</protein>
<feature type="domain" description="HMG box" evidence="3">
    <location>
        <begin position="226"/>
        <end position="285"/>
    </location>
</feature>
<feature type="compositionally biased region" description="Low complexity" evidence="2">
    <location>
        <begin position="9"/>
        <end position="26"/>
    </location>
</feature>
<feature type="region of interest" description="Disordered" evidence="2">
    <location>
        <begin position="59"/>
        <end position="104"/>
    </location>
</feature>
<feature type="region of interest" description="Disordered" evidence="2">
    <location>
        <begin position="1"/>
        <end position="40"/>
    </location>
</feature>
<dbReference type="Gene3D" id="1.10.30.10">
    <property type="entry name" value="High mobility group box domain"/>
    <property type="match status" value="1"/>
</dbReference>
<keyword evidence="4" id="KW-1185">Reference proteome</keyword>
<evidence type="ECO:0000256" key="1">
    <source>
        <dbReference type="PROSITE-ProRule" id="PRU00267"/>
    </source>
</evidence>
<dbReference type="PROSITE" id="PS50118">
    <property type="entry name" value="HMG_BOX_2"/>
    <property type="match status" value="1"/>
</dbReference>
<name>A0A7E4W0X9_PANRE</name>
<dbReference type="GO" id="GO:0005634">
    <property type="term" value="C:nucleus"/>
    <property type="evidence" value="ECO:0007669"/>
    <property type="project" value="UniProtKB-UniRule"/>
</dbReference>
<proteinExistence type="predicted"/>
<evidence type="ECO:0000313" key="4">
    <source>
        <dbReference type="Proteomes" id="UP000492821"/>
    </source>
</evidence>
<dbReference type="InterPro" id="IPR009071">
    <property type="entry name" value="HMG_box_dom"/>
</dbReference>
<dbReference type="SUPFAM" id="SSF47095">
    <property type="entry name" value="HMG-box"/>
    <property type="match status" value="1"/>
</dbReference>